<dbReference type="InterPro" id="IPR007473">
    <property type="entry name" value="RlmJ"/>
</dbReference>
<keyword evidence="1" id="KW-0698">rRNA processing</keyword>
<feature type="binding site" evidence="1">
    <location>
        <position position="160"/>
    </location>
    <ligand>
        <name>S-adenosyl-L-methionine</name>
        <dbReference type="ChEBI" id="CHEBI:59789"/>
    </ligand>
</feature>
<name>G6XGH4_9PROT</name>
<evidence type="ECO:0000256" key="1">
    <source>
        <dbReference type="HAMAP-Rule" id="MF_00934"/>
    </source>
</evidence>
<dbReference type="Proteomes" id="UP000004949">
    <property type="component" value="Unassembled WGS sequence"/>
</dbReference>
<dbReference type="Pfam" id="PF04378">
    <property type="entry name" value="RsmJ"/>
    <property type="match status" value="1"/>
</dbReference>
<feature type="active site" description="Proton acceptor" evidence="1">
    <location>
        <position position="160"/>
    </location>
</feature>
<keyword evidence="3" id="KW-1185">Reference proteome</keyword>
<dbReference type="SUPFAM" id="SSF53335">
    <property type="entry name" value="S-adenosyl-L-methionine-dependent methyltransferases"/>
    <property type="match status" value="1"/>
</dbReference>
<feature type="site" description="Interaction with substrate rRNA" evidence="1">
    <location>
        <position position="3"/>
    </location>
</feature>
<dbReference type="GO" id="GO:0036307">
    <property type="term" value="F:23S rRNA (adenine(2030)-N(6))-methyltransferase activity"/>
    <property type="evidence" value="ECO:0007669"/>
    <property type="project" value="UniProtKB-UniRule"/>
</dbReference>
<dbReference type="PATRIC" id="fig|1088869.3.peg.599"/>
<dbReference type="GO" id="GO:0005829">
    <property type="term" value="C:cytosol"/>
    <property type="evidence" value="ECO:0007669"/>
    <property type="project" value="TreeGrafter"/>
</dbReference>
<dbReference type="EC" id="2.1.1.266" evidence="1"/>
<keyword evidence="1" id="KW-0694">RNA-binding</keyword>
<dbReference type="PANTHER" id="PTHR37426">
    <property type="entry name" value="RIBOSOMAL RNA LARGE SUBUNIT METHYLTRANSFERASE J"/>
    <property type="match status" value="1"/>
</dbReference>
<keyword evidence="1" id="KW-0808">Transferase</keyword>
<dbReference type="OrthoDB" id="9791274at2"/>
<feature type="binding site" evidence="1">
    <location>
        <position position="113"/>
    </location>
    <ligand>
        <name>S-adenosyl-L-methionine</name>
        <dbReference type="ChEBI" id="CHEBI:59789"/>
    </ligand>
</feature>
<dbReference type="HAMAP" id="MF_00934">
    <property type="entry name" value="23SrRNA_methyltr_J"/>
    <property type="match status" value="1"/>
</dbReference>
<comment type="function">
    <text evidence="1">Specifically methylates the adenine in position 2030 of 23S rRNA.</text>
</comment>
<evidence type="ECO:0000313" key="3">
    <source>
        <dbReference type="Proteomes" id="UP000004949"/>
    </source>
</evidence>
<dbReference type="RefSeq" id="WP_008850739.1">
    <property type="nucleotide sequence ID" value="NZ_AGQV01000001.1"/>
</dbReference>
<feature type="binding site" evidence="1">
    <location>
        <position position="18"/>
    </location>
    <ligand>
        <name>S-adenosyl-L-methionine</name>
        <dbReference type="ChEBI" id="CHEBI:59789"/>
    </ligand>
</feature>
<dbReference type="AlphaFoldDB" id="G6XGH4"/>
<dbReference type="GO" id="GO:0070475">
    <property type="term" value="P:rRNA base methylation"/>
    <property type="evidence" value="ECO:0007669"/>
    <property type="project" value="UniProtKB-UniRule"/>
</dbReference>
<comment type="similarity">
    <text evidence="1">Belongs to the RlmJ family.</text>
</comment>
<feature type="binding site" evidence="1">
    <location>
        <position position="41"/>
    </location>
    <ligand>
        <name>S-adenosyl-L-methionine</name>
        <dbReference type="ChEBI" id="CHEBI:59789"/>
    </ligand>
</feature>
<keyword evidence="1" id="KW-0949">S-adenosyl-L-methionine</keyword>
<dbReference type="InterPro" id="IPR029063">
    <property type="entry name" value="SAM-dependent_MTases_sf"/>
</dbReference>
<organism evidence="2 3">
    <name type="scientific">Gluconobacter morbifer G707</name>
    <dbReference type="NCBI Taxonomy" id="1088869"/>
    <lineage>
        <taxon>Bacteria</taxon>
        <taxon>Pseudomonadati</taxon>
        <taxon>Pseudomonadota</taxon>
        <taxon>Alphaproteobacteria</taxon>
        <taxon>Acetobacterales</taxon>
        <taxon>Acetobacteraceae</taxon>
        <taxon>Gluconobacter</taxon>
    </lineage>
</organism>
<dbReference type="eggNOG" id="COG2961">
    <property type="taxonomic scope" value="Bacteria"/>
</dbReference>
<comment type="subunit">
    <text evidence="1">Monomer.</text>
</comment>
<reference evidence="2 3" key="1">
    <citation type="submission" date="2011-10" db="EMBL/GenBank/DDBJ databases">
        <title>Genome sequence of Gluconobacter morbifer G707, isolated from Drosophila gut.</title>
        <authorList>
            <person name="Lee W.-J."/>
            <person name="Kim E.-K."/>
        </authorList>
    </citation>
    <scope>NUCLEOTIDE SEQUENCE [LARGE SCALE GENOMIC DNA]</scope>
    <source>
        <strain evidence="2 3">G707</strain>
    </source>
</reference>
<comment type="catalytic activity">
    <reaction evidence="1">
        <text>adenosine(2030) in 23S rRNA + S-adenosyl-L-methionine = N(6)-methyladenosine(2030) in 23S rRNA + S-adenosyl-L-homocysteine + H(+)</text>
        <dbReference type="Rhea" id="RHEA:43736"/>
        <dbReference type="Rhea" id="RHEA-COMP:10668"/>
        <dbReference type="Rhea" id="RHEA-COMP:10669"/>
        <dbReference type="ChEBI" id="CHEBI:15378"/>
        <dbReference type="ChEBI" id="CHEBI:57856"/>
        <dbReference type="ChEBI" id="CHEBI:59789"/>
        <dbReference type="ChEBI" id="CHEBI:74411"/>
        <dbReference type="ChEBI" id="CHEBI:74449"/>
        <dbReference type="EC" id="2.1.1.266"/>
    </reaction>
</comment>
<sequence>MNYRHAYHAGNFADCVKHALLLALLKFLSRKPAGFFVLDTHAGCGHYDLSSEEAEKTGEWRAGIGRLLEETEDTSPAALQDYLGAVRALGLYPGSPQFTRYALRPQDRLAACELHPEDVRPLRRLFRNDPQVSVHHRDGYEALRALLPPKDLKRGLVLIDPPFEKPDDFAQCARAVSLIQSRFRAGIIAIWYPVKHRTPVRAFQTALLEAGIRDMIACEFLLRPPLDPSRLNGCGVLVVNPPYGFEQDAQAILAALQTALSPEDGDTITVNIERLADE</sequence>
<gene>
    <name evidence="1" type="primary">rlmJ</name>
    <name evidence="2" type="ORF">GMO_05890</name>
</gene>
<dbReference type="STRING" id="1088869.GMO_05890"/>
<feature type="binding site" evidence="1">
    <location>
        <position position="95"/>
    </location>
    <ligand>
        <name>S-adenosyl-L-methionine</name>
        <dbReference type="ChEBI" id="CHEBI:59789"/>
    </ligand>
</feature>
<feature type="binding site" evidence="1">
    <location>
        <begin position="138"/>
        <end position="139"/>
    </location>
    <ligand>
        <name>S-adenosyl-L-methionine</name>
        <dbReference type="ChEBI" id="CHEBI:59789"/>
    </ligand>
</feature>
<evidence type="ECO:0000313" key="2">
    <source>
        <dbReference type="EMBL" id="EHH69282.1"/>
    </source>
</evidence>
<proteinExistence type="inferred from homology"/>
<accession>G6XGH4</accession>
<dbReference type="EMBL" id="AGQV01000001">
    <property type="protein sequence ID" value="EHH69282.1"/>
    <property type="molecule type" value="Genomic_DNA"/>
</dbReference>
<protein>
    <recommendedName>
        <fullName evidence="1">Ribosomal RNA large subunit methyltransferase J</fullName>
        <ecNumber evidence="1">2.1.1.266</ecNumber>
    </recommendedName>
    <alternativeName>
        <fullName evidence="1">23S rRNA (adenine(2030)-N6)-methyltransferase</fullName>
    </alternativeName>
    <alternativeName>
        <fullName evidence="1">23S rRNA m6A2030 methyltransferase</fullName>
    </alternativeName>
</protein>
<keyword evidence="1" id="KW-0489">Methyltransferase</keyword>
<dbReference type="Gene3D" id="3.40.50.150">
    <property type="entry name" value="Vaccinia Virus protein VP39"/>
    <property type="match status" value="1"/>
</dbReference>
<comment type="caution">
    <text evidence="2">The sequence shown here is derived from an EMBL/GenBank/DDBJ whole genome shotgun (WGS) entry which is preliminary data.</text>
</comment>
<dbReference type="GO" id="GO:0003723">
    <property type="term" value="F:RNA binding"/>
    <property type="evidence" value="ECO:0007669"/>
    <property type="project" value="UniProtKB-UniRule"/>
</dbReference>
<dbReference type="PANTHER" id="PTHR37426:SF1">
    <property type="entry name" value="RIBOSOMAL RNA LARGE SUBUNIT METHYLTRANSFERASE J"/>
    <property type="match status" value="1"/>
</dbReference>